<keyword evidence="15" id="KW-1185">Reference proteome</keyword>
<dbReference type="HOGENOM" id="CLU_000944_0_0_1"/>
<keyword evidence="6" id="KW-0966">Cell projection</keyword>
<reference evidence="15" key="2">
    <citation type="submission" date="2010-04" db="EMBL/GenBank/DDBJ databases">
        <authorList>
            <person name="Buell R."/>
            <person name="Hamilton J."/>
            <person name="Hostetler J."/>
        </authorList>
    </citation>
    <scope>NUCLEOTIDE SEQUENCE [LARGE SCALE GENOMIC DNA]</scope>
    <source>
        <strain evidence="15">DAOM:BR144</strain>
    </source>
</reference>
<dbReference type="Proteomes" id="UP000019132">
    <property type="component" value="Unassembled WGS sequence"/>
</dbReference>
<dbReference type="InterPro" id="IPR058536">
    <property type="entry name" value="Ig_CFAP65_4th"/>
</dbReference>
<dbReference type="EnsemblProtists" id="PYU1_T004292">
    <property type="protein sequence ID" value="PYU1_T004292"/>
    <property type="gene ID" value="PYU1_G004282"/>
</dbReference>
<keyword evidence="4" id="KW-0282">Flagellum</keyword>
<dbReference type="InterPro" id="IPR056305">
    <property type="entry name" value="Ig_CFAP65_10th"/>
</dbReference>
<sequence>MQANDAIPVLNRIEQQRHYGLDCGDSIRFDAGTWAPGGEHVKKISARNVSRRTIKFKYELPTTKYFSMEFPTAITLSPGMQTVLDVAFRPVKLEEYDDFVTFNVHIIEGGVVASSGKFKLPVIARIASLAVELPAGIDFGFCPTIETTDKVFSMRNSGQIDASFEWNIPGAGDHGSPFAVYPASGRVKAGETIELTASFCPNCASVYVATTACFVRPDDGESFASATKLEKLMKISGISKFTHLSASESELNFGEILVGAPNIARAPTEKEFVLRNRSLVRAGFRIVNVESDHDPVFFFSPLQGVVDPESSLSIKVRYTPLSAGTFTCDHFDVLTPGGNTVQITCKGKADGTVVSIWKKNLESNFVTTKSVNFQDVQVGKTVSRVITLRNESPMDVHFHFSCQRHGVFHFDNVNGKIPPYLDVNVTITFTPTQAGNFYRRFFLLIHNQSTQFVDVLGTGYDDKTRPSPFQQAHVDAYHLRVSAGLGLLSPDQLETYWQDHGDELFLQGVLRRMKQEESVANTMKRIQEQNRSEGLGLVASPTGKSASSGPIATTLATPSVPPLNQVLTRSGEASIADVGVCHEYFVSVEEKGNAVVVIGDLLDFGNCGIVQFPSKKTLQVTNNTHGKVTCTWRVSMASTNPEDVSGNSTKIFQIFPESSDISAGGTCEFRIAFQPTQVNAYYFAELEGFVSFKSNRTFRLVNVETFTPPWCLVSNVCGNTFASPTEQFLSKLTFRVSKQKVHFPPCYLGDSVFQTILMENACDTPVLFSFVTDPSEIFDCKPQCGYIATKSFQLVQIRFSPRKTKKYTHMLQCIVNNARSRPDTIELTGICALPALVFEDQAKPLSTDTKVFIKPTSIGLRSVRSIRIANVSRVPLVFRWEVPRKHQDVFHVSPKLGRLNGNESALIECTFFPKEIRDYMSRFLVAVKPISLPWNHQQLQHNQQQQQQQSSIIPVLQESAVKVQTKGTLGAILFEPPSLQFETILVNTSSRQSFFIVNIADCDLQFTLYQHVQAEATTRNNDDYDDDGSAKDKKSKPTAGKLAFSEHQGCISAHSRKKITATFLPTVAGKFMFEVSCMIASGDLPESLVSPYDRWNSLTVGDDTTPKCVILAESSFPTIIIEDIRVPRLSTQLAWRQFQCREINEFLTAPLTKKDEQKRDDGNGSHTARLGQDSEAVDPALTHFAIPFSPASIGSQTEQVFLKLKNPGSLVVAFRLRYPKEGNVEIEHWAETGAPSSEEVRQNAIIDSKVFGISPRKATLLPHQSIVLALSYSYTFDGYSGAHDLPIYLEVDKGKRMVLEFQGRTLGRSEPKLFLPQRVFELSPVMLGEYRRFVPHSSLSSSSCTNAPRGSRPYDEHEDALSAFQSRPPVQQIEVFNRGDYAFRLDVGCQSLAKVNHDHFDYPVLNCPTTSEIVPAKSSIFLDIEFNPLEAKTIEAQLILKAHGLMGKAYKEAAMVTIVATGFHPKHTTLVQERHNRMLAAAEPPQRQLIRVPEQPACFVSDCIDFFHVPMYSQVDQLLILQNELNNGDLASSADQNDRVSLSFEWDKSHPLIASGVLRFAPSSGELAPGEKAMIRASVHALGDAVVINHDVACLITYRQVASDISSNNNPLSPTKSTSIRATEASSGAKLRDSVINRSTATQEAAGEKTASQKSRLGFGGVQPGIKANNSRDVRKGAADARNVLQHKNSKGSRRDNGATSDGSSSASSAIPLYVRVYAHIIPQTIFEQSYPHDQVKRMPVAFHTHAESPSPASLAASPPSREMVKTPSTATSFTTHSGRAPLSRTPLAASREKATNPSSTAAAGSDPFDRAACRDVLYDVMGELIVDALNSAAVQGALDQQVQPLSRASRALVHAPQRSIPSALLPSLNQASALYPNARKSDDCHAILSSVMENTVLNILQELFHGDIEEELLCVPRKAVFPTSPKSEPLLQIRKNCKKNQRTTPECDLHMWMHLK</sequence>
<dbReference type="VEuPathDB" id="FungiDB:PYU1_G004282"/>
<feature type="domain" description="CFAP65 fourth Ig-like" evidence="10">
    <location>
        <begin position="741"/>
        <end position="831"/>
    </location>
</feature>
<dbReference type="InterPro" id="IPR052614">
    <property type="entry name" value="CFAP65"/>
</dbReference>
<name>K3WH51_GLOUD</name>
<evidence type="ECO:0000256" key="3">
    <source>
        <dbReference type="ARBA" id="ARBA00022490"/>
    </source>
</evidence>
<dbReference type="InterPro" id="IPR057470">
    <property type="entry name" value="Ig_CFAP65_7th"/>
</dbReference>
<dbReference type="PANTHER" id="PTHR46127">
    <property type="entry name" value="CILIA- AND FLAGELLA-ASSOCIATED PROTEIN 65"/>
    <property type="match status" value="1"/>
</dbReference>
<keyword evidence="5" id="KW-0969">Cilium</keyword>
<evidence type="ECO:0000256" key="7">
    <source>
        <dbReference type="SAM" id="MobiDB-lite"/>
    </source>
</evidence>
<dbReference type="Pfam" id="PF22544">
    <property type="entry name" value="HYDIN_VesB_CFA65-like_Ig"/>
    <property type="match status" value="1"/>
</dbReference>
<evidence type="ECO:0000256" key="6">
    <source>
        <dbReference type="ARBA" id="ARBA00023273"/>
    </source>
</evidence>
<dbReference type="GO" id="GO:0005737">
    <property type="term" value="C:cytoplasm"/>
    <property type="evidence" value="ECO:0007669"/>
    <property type="project" value="UniProtKB-SubCell"/>
</dbReference>
<dbReference type="OMA" id="QQLKVMV"/>
<dbReference type="InterPro" id="IPR057467">
    <property type="entry name" value="Ig_CFAP65_8th"/>
</dbReference>
<evidence type="ECO:0000256" key="4">
    <source>
        <dbReference type="ARBA" id="ARBA00022846"/>
    </source>
</evidence>
<feature type="domain" description="CFAP65 tenth Ig-like" evidence="9">
    <location>
        <begin position="1366"/>
        <end position="1467"/>
    </location>
</feature>
<keyword evidence="3" id="KW-0963">Cytoplasm</keyword>
<evidence type="ECO:0000259" key="12">
    <source>
        <dbReference type="Pfam" id="PF25248"/>
    </source>
</evidence>
<feature type="domain" description="CFAP65 fourth Ig-like" evidence="10">
    <location>
        <begin position="370"/>
        <end position="463"/>
    </location>
</feature>
<evidence type="ECO:0000256" key="1">
    <source>
        <dbReference type="ARBA" id="ARBA00004230"/>
    </source>
</evidence>
<dbReference type="GO" id="GO:0031514">
    <property type="term" value="C:motile cilium"/>
    <property type="evidence" value="ECO:0007669"/>
    <property type="project" value="UniProtKB-SubCell"/>
</dbReference>
<evidence type="ECO:0000259" key="9">
    <source>
        <dbReference type="Pfam" id="PF24291"/>
    </source>
</evidence>
<feature type="domain" description="CFAP65 seventh Ig-like" evidence="13">
    <location>
        <begin position="848"/>
        <end position="930"/>
    </location>
</feature>
<evidence type="ECO:0000259" key="13">
    <source>
        <dbReference type="Pfam" id="PF25249"/>
    </source>
</evidence>
<dbReference type="Gene3D" id="2.60.40.10">
    <property type="entry name" value="Immunoglobulins"/>
    <property type="match status" value="7"/>
</dbReference>
<feature type="domain" description="HYDIN/VesB/CFA65-like Ig-like" evidence="8">
    <location>
        <begin position="132"/>
        <end position="202"/>
    </location>
</feature>
<evidence type="ECO:0000256" key="2">
    <source>
        <dbReference type="ARBA" id="ARBA00004496"/>
    </source>
</evidence>
<dbReference type="InterPro" id="IPR056344">
    <property type="entry name" value="Ig_CFAP65-like_9th"/>
</dbReference>
<dbReference type="PANTHER" id="PTHR46127:SF1">
    <property type="entry name" value="CILIA- AND FLAGELLA-ASSOCIATED PROTEIN 65"/>
    <property type="match status" value="1"/>
</dbReference>
<dbReference type="Pfam" id="PF25248">
    <property type="entry name" value="Ig_CFAP65_8th"/>
    <property type="match status" value="1"/>
</dbReference>
<evidence type="ECO:0000259" key="8">
    <source>
        <dbReference type="Pfam" id="PF22544"/>
    </source>
</evidence>
<feature type="region of interest" description="Disordered" evidence="7">
    <location>
        <begin position="1747"/>
        <end position="1806"/>
    </location>
</feature>
<reference evidence="14" key="3">
    <citation type="submission" date="2015-02" db="UniProtKB">
        <authorList>
            <consortium name="EnsemblProtists"/>
        </authorList>
    </citation>
    <scope>IDENTIFICATION</scope>
    <source>
        <strain evidence="14">DAOM BR144</strain>
    </source>
</reference>
<feature type="region of interest" description="Disordered" evidence="7">
    <location>
        <begin position="1019"/>
        <end position="1041"/>
    </location>
</feature>
<dbReference type="Pfam" id="PF24291">
    <property type="entry name" value="Ig_CFAP65"/>
    <property type="match status" value="1"/>
</dbReference>
<accession>K3WH51</accession>
<dbReference type="Pfam" id="PF25249">
    <property type="entry name" value="Ig_CFAP65_7th"/>
    <property type="match status" value="1"/>
</dbReference>
<feature type="region of interest" description="Disordered" evidence="7">
    <location>
        <begin position="1606"/>
        <end position="1707"/>
    </location>
</feature>
<evidence type="ECO:0000313" key="15">
    <source>
        <dbReference type="Proteomes" id="UP000019132"/>
    </source>
</evidence>
<dbReference type="EMBL" id="GL376567">
    <property type="status" value="NOT_ANNOTATED_CDS"/>
    <property type="molecule type" value="Genomic_DNA"/>
</dbReference>
<evidence type="ECO:0000259" key="10">
    <source>
        <dbReference type="Pfam" id="PF24507"/>
    </source>
</evidence>
<feature type="domain" description="CFAP65-like ninth Ig-like" evidence="11">
    <location>
        <begin position="1117"/>
        <end position="1303"/>
    </location>
</feature>
<feature type="domain" description="CFAP65 eight Ig-like" evidence="12">
    <location>
        <begin position="969"/>
        <end position="1087"/>
    </location>
</feature>
<proteinExistence type="predicted"/>
<evidence type="ECO:0000256" key="5">
    <source>
        <dbReference type="ARBA" id="ARBA00023069"/>
    </source>
</evidence>
<dbReference type="Pfam" id="PF24816">
    <property type="entry name" value="Ig_CFAP65__9th"/>
    <property type="match status" value="1"/>
</dbReference>
<feature type="compositionally biased region" description="Polar residues" evidence="7">
    <location>
        <begin position="1767"/>
        <end position="1778"/>
    </location>
</feature>
<feature type="compositionally biased region" description="Low complexity" evidence="7">
    <location>
        <begin position="1748"/>
        <end position="1761"/>
    </location>
</feature>
<dbReference type="InterPro" id="IPR053879">
    <property type="entry name" value="HYDIN_VesB_CFA65-like_Ig"/>
</dbReference>
<dbReference type="InterPro" id="IPR013783">
    <property type="entry name" value="Ig-like_fold"/>
</dbReference>
<dbReference type="InParanoid" id="K3WH51"/>
<protein>
    <submittedName>
        <fullName evidence="14">Uncharacterized protein</fullName>
    </submittedName>
</protein>
<evidence type="ECO:0000313" key="14">
    <source>
        <dbReference type="EnsemblProtists" id="PYU1_T004292"/>
    </source>
</evidence>
<dbReference type="STRING" id="431595.K3WH51"/>
<feature type="compositionally biased region" description="Basic and acidic residues" evidence="7">
    <location>
        <begin position="1670"/>
        <end position="1679"/>
    </location>
</feature>
<feature type="compositionally biased region" description="Polar residues" evidence="7">
    <location>
        <begin position="1606"/>
        <end position="1626"/>
    </location>
</feature>
<reference evidence="15" key="1">
    <citation type="journal article" date="2010" name="Genome Biol.">
        <title>Genome sequence of the necrotrophic plant pathogen Pythium ultimum reveals original pathogenicity mechanisms and effector repertoire.</title>
        <authorList>
            <person name="Levesque C.A."/>
            <person name="Brouwer H."/>
            <person name="Cano L."/>
            <person name="Hamilton J.P."/>
            <person name="Holt C."/>
            <person name="Huitema E."/>
            <person name="Raffaele S."/>
            <person name="Robideau G.P."/>
            <person name="Thines M."/>
            <person name="Win J."/>
            <person name="Zerillo M.M."/>
            <person name="Beakes G.W."/>
            <person name="Boore J.L."/>
            <person name="Busam D."/>
            <person name="Dumas B."/>
            <person name="Ferriera S."/>
            <person name="Fuerstenberg S.I."/>
            <person name="Gachon C.M."/>
            <person name="Gaulin E."/>
            <person name="Govers F."/>
            <person name="Grenville-Briggs L."/>
            <person name="Horner N."/>
            <person name="Hostetler J."/>
            <person name="Jiang R.H."/>
            <person name="Johnson J."/>
            <person name="Krajaejun T."/>
            <person name="Lin H."/>
            <person name="Meijer H.J."/>
            <person name="Moore B."/>
            <person name="Morris P."/>
            <person name="Phuntmart V."/>
            <person name="Puiu D."/>
            <person name="Shetty J."/>
            <person name="Stajich J.E."/>
            <person name="Tripathy S."/>
            <person name="Wawra S."/>
            <person name="van West P."/>
            <person name="Whitty B.R."/>
            <person name="Coutinho P.M."/>
            <person name="Henrissat B."/>
            <person name="Martin F."/>
            <person name="Thomas P.D."/>
            <person name="Tyler B.M."/>
            <person name="De Vries R.P."/>
            <person name="Kamoun S."/>
            <person name="Yandell M."/>
            <person name="Tisserat N."/>
            <person name="Buell C.R."/>
        </authorList>
    </citation>
    <scope>NUCLEOTIDE SEQUENCE</scope>
    <source>
        <strain evidence="15">DAOM:BR144</strain>
    </source>
</reference>
<dbReference type="Pfam" id="PF24507">
    <property type="entry name" value="Ig_CFAP65_4th"/>
    <property type="match status" value="2"/>
</dbReference>
<organism evidence="14 15">
    <name type="scientific">Globisporangium ultimum (strain ATCC 200006 / CBS 805.95 / DAOM BR144)</name>
    <name type="common">Pythium ultimum</name>
    <dbReference type="NCBI Taxonomy" id="431595"/>
    <lineage>
        <taxon>Eukaryota</taxon>
        <taxon>Sar</taxon>
        <taxon>Stramenopiles</taxon>
        <taxon>Oomycota</taxon>
        <taxon>Peronosporomycetes</taxon>
        <taxon>Pythiales</taxon>
        <taxon>Pythiaceae</taxon>
        <taxon>Globisporangium</taxon>
    </lineage>
</organism>
<evidence type="ECO:0000259" key="11">
    <source>
        <dbReference type="Pfam" id="PF24816"/>
    </source>
</evidence>
<comment type="subcellular location">
    <subcellularLocation>
        <location evidence="1">Cell projection</location>
        <location evidence="1">Cilium</location>
        <location evidence="1">Flagellum</location>
    </subcellularLocation>
    <subcellularLocation>
        <location evidence="2">Cytoplasm</location>
    </subcellularLocation>
</comment>
<dbReference type="eggNOG" id="ENOG502QSJW">
    <property type="taxonomic scope" value="Eukaryota"/>
</dbReference>